<dbReference type="EMBL" id="BARU01040844">
    <property type="protein sequence ID" value="GAH82040.1"/>
    <property type="molecule type" value="Genomic_DNA"/>
</dbReference>
<proteinExistence type="predicted"/>
<accession>X1JKR1</accession>
<protein>
    <submittedName>
        <fullName evidence="2">Uncharacterized protein</fullName>
    </submittedName>
</protein>
<feature type="transmembrane region" description="Helical" evidence="1">
    <location>
        <begin position="23"/>
        <end position="42"/>
    </location>
</feature>
<organism evidence="2">
    <name type="scientific">marine sediment metagenome</name>
    <dbReference type="NCBI Taxonomy" id="412755"/>
    <lineage>
        <taxon>unclassified sequences</taxon>
        <taxon>metagenomes</taxon>
        <taxon>ecological metagenomes</taxon>
    </lineage>
</organism>
<evidence type="ECO:0000313" key="2">
    <source>
        <dbReference type="EMBL" id="GAH82040.1"/>
    </source>
</evidence>
<comment type="caution">
    <text evidence="2">The sequence shown here is derived from an EMBL/GenBank/DDBJ whole genome shotgun (WGS) entry which is preliminary data.</text>
</comment>
<evidence type="ECO:0000256" key="1">
    <source>
        <dbReference type="SAM" id="Phobius"/>
    </source>
</evidence>
<reference evidence="2" key="1">
    <citation type="journal article" date="2014" name="Front. Microbiol.">
        <title>High frequency of phylogenetically diverse reductive dehalogenase-homologous genes in deep subseafloor sedimentary metagenomes.</title>
        <authorList>
            <person name="Kawai M."/>
            <person name="Futagami T."/>
            <person name="Toyoda A."/>
            <person name="Takaki Y."/>
            <person name="Nishi S."/>
            <person name="Hori S."/>
            <person name="Arai W."/>
            <person name="Tsubouchi T."/>
            <person name="Morono Y."/>
            <person name="Uchiyama I."/>
            <person name="Ito T."/>
            <person name="Fujiyama A."/>
            <person name="Inagaki F."/>
            <person name="Takami H."/>
        </authorList>
    </citation>
    <scope>NUCLEOTIDE SEQUENCE</scope>
    <source>
        <strain evidence="2">Expedition CK06-06</strain>
    </source>
</reference>
<sequence length="69" mass="7409">MIGSNLDDMVGGGYQANEESHSILYSIGIQILYLGISLALLANAASATSLDRIEYDLLANSYLSQENAR</sequence>
<keyword evidence="1" id="KW-0472">Membrane</keyword>
<gene>
    <name evidence="2" type="ORF">S03H2_63087</name>
</gene>
<keyword evidence="1" id="KW-0812">Transmembrane</keyword>
<feature type="non-terminal residue" evidence="2">
    <location>
        <position position="69"/>
    </location>
</feature>
<dbReference type="AlphaFoldDB" id="X1JKR1"/>
<name>X1JKR1_9ZZZZ</name>
<keyword evidence="1" id="KW-1133">Transmembrane helix</keyword>